<proteinExistence type="predicted"/>
<gene>
    <name evidence="12" type="ORF">SBAD_LOCUS11031</name>
</gene>
<accession>A0A183J583</accession>
<protein>
    <submittedName>
        <fullName evidence="14">Nidogen-2</fullName>
    </submittedName>
</protein>
<feature type="region of interest" description="Disordered" evidence="9">
    <location>
        <begin position="471"/>
        <end position="493"/>
    </location>
</feature>
<evidence type="ECO:0000256" key="2">
    <source>
        <dbReference type="ARBA" id="ARBA00022525"/>
    </source>
</evidence>
<dbReference type="EMBL" id="UZAM01014956">
    <property type="protein sequence ID" value="VDP36515.1"/>
    <property type="molecule type" value="Genomic_DNA"/>
</dbReference>
<evidence type="ECO:0000256" key="1">
    <source>
        <dbReference type="ARBA" id="ARBA00004498"/>
    </source>
</evidence>
<keyword evidence="8" id="KW-0245">EGF-like domain</keyword>
<dbReference type="OrthoDB" id="5847703at2759"/>
<evidence type="ECO:0000256" key="9">
    <source>
        <dbReference type="SAM" id="MobiDB-lite"/>
    </source>
</evidence>
<comment type="caution">
    <text evidence="8">Lacks conserved residue(s) required for the propagation of feature annotation.</text>
</comment>
<dbReference type="PROSITE" id="PS00010">
    <property type="entry name" value="ASX_HYDROXYL"/>
    <property type="match status" value="1"/>
</dbReference>
<evidence type="ECO:0000256" key="4">
    <source>
        <dbReference type="ARBA" id="ARBA00022729"/>
    </source>
</evidence>
<evidence type="ECO:0000256" key="7">
    <source>
        <dbReference type="ARBA" id="ARBA00023180"/>
    </source>
</evidence>
<keyword evidence="4" id="KW-0732">Signal</keyword>
<reference evidence="14" key="1">
    <citation type="submission" date="2016-06" db="UniProtKB">
        <authorList>
            <consortium name="WormBaseParasite"/>
        </authorList>
    </citation>
    <scope>IDENTIFICATION</scope>
</reference>
<keyword evidence="13" id="KW-1185">Reference proteome</keyword>
<evidence type="ECO:0000256" key="6">
    <source>
        <dbReference type="ARBA" id="ARBA00023157"/>
    </source>
</evidence>
<dbReference type="InterPro" id="IPR000152">
    <property type="entry name" value="EGF-type_Asp/Asn_hydroxyl_site"/>
</dbReference>
<evidence type="ECO:0000256" key="8">
    <source>
        <dbReference type="PROSITE-ProRule" id="PRU00076"/>
    </source>
</evidence>
<keyword evidence="7" id="KW-0325">Glycoprotein</keyword>
<dbReference type="GO" id="GO:0007160">
    <property type="term" value="P:cell-matrix adhesion"/>
    <property type="evidence" value="ECO:0007669"/>
    <property type="project" value="InterPro"/>
</dbReference>
<keyword evidence="2" id="KW-0964">Secreted</keyword>
<dbReference type="InterPro" id="IPR009017">
    <property type="entry name" value="GFP"/>
</dbReference>
<dbReference type="PROSITE" id="PS01186">
    <property type="entry name" value="EGF_2"/>
    <property type="match status" value="1"/>
</dbReference>
<evidence type="ECO:0000256" key="3">
    <source>
        <dbReference type="ARBA" id="ARBA00022530"/>
    </source>
</evidence>
<feature type="domain" description="Nidogen G2 beta-barrel" evidence="11">
    <location>
        <begin position="323"/>
        <end position="493"/>
    </location>
</feature>
<evidence type="ECO:0000256" key="5">
    <source>
        <dbReference type="ARBA" id="ARBA00022837"/>
    </source>
</evidence>
<dbReference type="InterPro" id="IPR000742">
    <property type="entry name" value="EGF"/>
</dbReference>
<evidence type="ECO:0000259" key="10">
    <source>
        <dbReference type="PROSITE" id="PS50026"/>
    </source>
</evidence>
<feature type="compositionally biased region" description="Basic and acidic residues" evidence="9">
    <location>
        <begin position="478"/>
        <end position="493"/>
    </location>
</feature>
<feature type="domain" description="EGF-like" evidence="10">
    <location>
        <begin position="280"/>
        <end position="319"/>
    </location>
</feature>
<dbReference type="InterPro" id="IPR003886">
    <property type="entry name" value="NIDO_dom"/>
</dbReference>
<organism evidence="14">
    <name type="scientific">Soboliphyme baturini</name>
    <dbReference type="NCBI Taxonomy" id="241478"/>
    <lineage>
        <taxon>Eukaryota</taxon>
        <taxon>Metazoa</taxon>
        <taxon>Ecdysozoa</taxon>
        <taxon>Nematoda</taxon>
        <taxon>Enoplea</taxon>
        <taxon>Dorylaimia</taxon>
        <taxon>Dioctophymatida</taxon>
        <taxon>Dioctophymatoidea</taxon>
        <taxon>Soboliphymatidae</taxon>
        <taxon>Soboliphyme</taxon>
    </lineage>
</organism>
<evidence type="ECO:0000259" key="11">
    <source>
        <dbReference type="PROSITE" id="PS50993"/>
    </source>
</evidence>
<reference evidence="12 13" key="2">
    <citation type="submission" date="2018-11" db="EMBL/GenBank/DDBJ databases">
        <authorList>
            <consortium name="Pathogen Informatics"/>
        </authorList>
    </citation>
    <scope>NUCLEOTIDE SEQUENCE [LARGE SCALE GENOMIC DNA]</scope>
</reference>
<keyword evidence="5" id="KW-0106">Calcium</keyword>
<keyword evidence="3" id="KW-0272">Extracellular matrix</keyword>
<dbReference type="Gene3D" id="2.40.155.10">
    <property type="entry name" value="Green fluorescent protein"/>
    <property type="match status" value="1"/>
</dbReference>
<keyword evidence="6" id="KW-1015">Disulfide bond</keyword>
<evidence type="ECO:0000313" key="12">
    <source>
        <dbReference type="EMBL" id="VDP36515.1"/>
    </source>
</evidence>
<dbReference type="InterPro" id="IPR006605">
    <property type="entry name" value="G2_nidogen/fibulin_G2F"/>
</dbReference>
<dbReference type="Proteomes" id="UP000270296">
    <property type="component" value="Unassembled WGS sequence"/>
</dbReference>
<comment type="subcellular location">
    <subcellularLocation>
        <location evidence="1">Secreted</location>
        <location evidence="1">Extracellular space</location>
        <location evidence="1">Extracellular matrix</location>
    </subcellularLocation>
</comment>
<name>A0A183J583_9BILA</name>
<dbReference type="WBParaSite" id="SBAD_0001140701-mRNA-1">
    <property type="protein sequence ID" value="SBAD_0001140701-mRNA-1"/>
    <property type="gene ID" value="SBAD_0001140701"/>
</dbReference>
<dbReference type="Pfam" id="PF06119">
    <property type="entry name" value="NIDO"/>
    <property type="match status" value="1"/>
</dbReference>
<evidence type="ECO:0000313" key="14">
    <source>
        <dbReference type="WBParaSite" id="SBAD_0001140701-mRNA-1"/>
    </source>
</evidence>
<dbReference type="PROSITE" id="PS50993">
    <property type="entry name" value="NIDOGEN_G2"/>
    <property type="match status" value="1"/>
</dbReference>
<dbReference type="SMART" id="SM00682">
    <property type="entry name" value="G2F"/>
    <property type="match status" value="1"/>
</dbReference>
<dbReference type="AlphaFoldDB" id="A0A183J583"/>
<sequence length="493" mass="55073">MNEIRGDSEAHVIKRGTMEKRFLEICHTAAQSWCMRNSFQLVVSGNESTTYVEFLYADNEIEWVVSKEKFPLNDPVYAQLGFVKKSGADAPFNPLQPLGTSKPEDILLHIYQYTNRHVPGAFLFRVSGESVVTPGVTVKYDEGSDDLQEQGDDEEDEEYEYTEYEAYHSGPGGSSAEMLCPDDQHRGQCPEECPLTITEAKCKKCKCPHEAEENMSVEEHQTMLQPAMPCPDDPYRDNCPSHCSLVMNGQCKTCQCPQGVNDPKAEVIEESPTATTEARNLDFCATHHTCHQNALCDNYERGYCCRCDVGYIGNGQVCLRNDEPQRINGKLSGKINNTSLRDVDLHTYAVIADGRAYTALSPLSPNVGRSLLLLSTIGGVMGWLFGKTTSNSVYNGFELTGGVFNATAAVHISDRYTLTIQQNFFGRDPQGYFKANIYLTGTLPEIPENTEVDFGEYSEEFRRTETGMKLSPFGSQDESFHNNTNDKRNLPFV</sequence>
<dbReference type="SUPFAM" id="SSF54511">
    <property type="entry name" value="GFP-like"/>
    <property type="match status" value="1"/>
</dbReference>
<evidence type="ECO:0000313" key="13">
    <source>
        <dbReference type="Proteomes" id="UP000270296"/>
    </source>
</evidence>
<dbReference type="PROSITE" id="PS50026">
    <property type="entry name" value="EGF_3"/>
    <property type="match status" value="1"/>
</dbReference>
<dbReference type="Pfam" id="PF07474">
    <property type="entry name" value="G2F"/>
    <property type="match status" value="1"/>
</dbReference>